<reference evidence="3 5" key="2">
    <citation type="submission" date="2018-11" db="EMBL/GenBank/DDBJ databases">
        <authorList>
            <consortium name="Pathogen Informatics"/>
        </authorList>
    </citation>
    <scope>NUCLEOTIDE SEQUENCE [LARGE SCALE GENOMIC DNA]</scope>
</reference>
<keyword evidence="1" id="KW-0812">Transmembrane</keyword>
<sequence>KFGSVLRSNQFKNAIVGAASNTATYIIAVINNQLFRWNNRHYYWDSRYYRGMGSGSHMCRMPIDSTDSQLGNVYFEDGTSRPREIVWSCSYYEYCCGYECCSRGSSSFWGIGLGYVIVCILFFIHLLL</sequence>
<evidence type="ECO:0000313" key="3">
    <source>
        <dbReference type="EMBL" id="VDN55029.1"/>
    </source>
</evidence>
<organism evidence="4 6">
    <name type="scientific">Dracunculus medinensis</name>
    <name type="common">Guinea worm</name>
    <dbReference type="NCBI Taxonomy" id="318479"/>
    <lineage>
        <taxon>Eukaryota</taxon>
        <taxon>Metazoa</taxon>
        <taxon>Ecdysozoa</taxon>
        <taxon>Nematoda</taxon>
        <taxon>Chromadorea</taxon>
        <taxon>Rhabditida</taxon>
        <taxon>Spirurina</taxon>
        <taxon>Dracunculoidea</taxon>
        <taxon>Dracunculidae</taxon>
        <taxon>Dracunculus</taxon>
    </lineage>
</organism>
<evidence type="ECO:0000313" key="5">
    <source>
        <dbReference type="Proteomes" id="UP000274756"/>
    </source>
</evidence>
<protein>
    <submittedName>
        <fullName evidence="6">CX domain-containing protein</fullName>
    </submittedName>
</protein>
<keyword evidence="1" id="KW-1133">Transmembrane helix</keyword>
<dbReference type="EMBL" id="UYYG01001151">
    <property type="protein sequence ID" value="VDN55029.1"/>
    <property type="molecule type" value="Genomic_DNA"/>
</dbReference>
<dbReference type="Proteomes" id="UP000274756">
    <property type="component" value="Unassembled WGS sequence"/>
</dbReference>
<reference evidence="6" key="1">
    <citation type="submission" date="2017-02" db="UniProtKB">
        <authorList>
            <consortium name="WormBaseParasite"/>
        </authorList>
    </citation>
    <scope>IDENTIFICATION</scope>
</reference>
<dbReference type="OrthoDB" id="5873947at2759"/>
<evidence type="ECO:0000256" key="1">
    <source>
        <dbReference type="SAM" id="Phobius"/>
    </source>
</evidence>
<accession>A0A0N4U1X8</accession>
<evidence type="ECO:0000313" key="4">
    <source>
        <dbReference type="Proteomes" id="UP000038040"/>
    </source>
</evidence>
<dbReference type="PANTHER" id="PTHR47520">
    <property type="entry name" value="CX DOMAIN-CONTAINING PROTEIN-RELATED"/>
    <property type="match status" value="1"/>
</dbReference>
<gene>
    <name evidence="3" type="ORF">DME_LOCUS5002</name>
</gene>
<dbReference type="WBParaSite" id="DME_0000064201-mRNA-1">
    <property type="protein sequence ID" value="DME_0000064201-mRNA-1"/>
    <property type="gene ID" value="DME_0000064201"/>
</dbReference>
<evidence type="ECO:0000313" key="6">
    <source>
        <dbReference type="WBParaSite" id="DME_0000064201-mRNA-1"/>
    </source>
</evidence>
<proteinExistence type="predicted"/>
<feature type="domain" description="CX" evidence="2">
    <location>
        <begin position="42"/>
        <end position="102"/>
    </location>
</feature>
<dbReference type="Proteomes" id="UP000038040">
    <property type="component" value="Unplaced"/>
</dbReference>
<dbReference type="PANTHER" id="PTHR47520:SF11">
    <property type="entry name" value="CX DOMAIN-CONTAINING PROTEIN"/>
    <property type="match status" value="1"/>
</dbReference>
<name>A0A0N4U1X8_DRAME</name>
<keyword evidence="1" id="KW-0472">Membrane</keyword>
<evidence type="ECO:0000259" key="2">
    <source>
        <dbReference type="Pfam" id="PF01705"/>
    </source>
</evidence>
<dbReference type="InterPro" id="IPR002619">
    <property type="entry name" value="CX"/>
</dbReference>
<dbReference type="Pfam" id="PF01705">
    <property type="entry name" value="CX"/>
    <property type="match status" value="1"/>
</dbReference>
<feature type="transmembrane region" description="Helical" evidence="1">
    <location>
        <begin position="108"/>
        <end position="127"/>
    </location>
</feature>
<dbReference type="AlphaFoldDB" id="A0A0N4U1X8"/>
<keyword evidence="5" id="KW-1185">Reference proteome</keyword>